<protein>
    <recommendedName>
        <fullName evidence="7">PNPLA domain-containing protein</fullName>
    </recommendedName>
</protein>
<dbReference type="PANTHER" id="PTHR24185:SF8">
    <property type="entry name" value="PNPLA DOMAIN-CONTAINING PROTEIN"/>
    <property type="match status" value="1"/>
</dbReference>
<dbReference type="PANTHER" id="PTHR24185">
    <property type="entry name" value="CALCIUM-INDEPENDENT PHOSPHOLIPASE A2-GAMMA"/>
    <property type="match status" value="1"/>
</dbReference>
<evidence type="ECO:0000256" key="5">
    <source>
        <dbReference type="PROSITE-ProRule" id="PRU01161"/>
    </source>
</evidence>
<keyword evidence="9" id="KW-1185">Reference proteome</keyword>
<accession>A0A9W9WTX5</accession>
<feature type="domain" description="PNPLA" evidence="7">
    <location>
        <begin position="129"/>
        <end position="317"/>
    </location>
</feature>
<dbReference type="GO" id="GO:0016042">
    <property type="term" value="P:lipid catabolic process"/>
    <property type="evidence" value="ECO:0007669"/>
    <property type="project" value="UniProtKB-UniRule"/>
</dbReference>
<dbReference type="InterPro" id="IPR016035">
    <property type="entry name" value="Acyl_Trfase/lysoPLipase"/>
</dbReference>
<evidence type="ECO:0000256" key="1">
    <source>
        <dbReference type="ARBA" id="ARBA00022723"/>
    </source>
</evidence>
<dbReference type="Proteomes" id="UP001148312">
    <property type="component" value="Unassembled WGS sequence"/>
</dbReference>
<evidence type="ECO:0000256" key="3">
    <source>
        <dbReference type="ARBA" id="ARBA00022833"/>
    </source>
</evidence>
<keyword evidence="3" id="KW-0862">Zinc</keyword>
<feature type="short sequence motif" description="GXSXG" evidence="5">
    <location>
        <begin position="166"/>
        <end position="170"/>
    </location>
</feature>
<comment type="caution">
    <text evidence="8">The sequence shown here is derived from an EMBL/GenBank/DDBJ whole genome shotgun (WGS) entry which is preliminary data.</text>
</comment>
<name>A0A9W9WTX5_9EURO</name>
<dbReference type="PROSITE" id="PS00518">
    <property type="entry name" value="ZF_RING_1"/>
    <property type="match status" value="1"/>
</dbReference>
<keyword evidence="1" id="KW-0479">Metal-binding</keyword>
<feature type="short sequence motif" description="GXGXXG" evidence="5">
    <location>
        <begin position="133"/>
        <end position="138"/>
    </location>
</feature>
<dbReference type="CDD" id="cd07199">
    <property type="entry name" value="Pat17_PNPLA8_PNPLA9_like"/>
    <property type="match status" value="1"/>
</dbReference>
<dbReference type="Pfam" id="PF01734">
    <property type="entry name" value="Patatin"/>
    <property type="match status" value="1"/>
</dbReference>
<feature type="short sequence motif" description="DGA/G" evidence="5">
    <location>
        <begin position="304"/>
        <end position="306"/>
    </location>
</feature>
<reference evidence="8" key="1">
    <citation type="submission" date="2022-12" db="EMBL/GenBank/DDBJ databases">
        <authorList>
            <person name="Petersen C."/>
        </authorList>
    </citation>
    <scope>NUCLEOTIDE SEQUENCE</scope>
    <source>
        <strain evidence="8">IBT 30728</strain>
    </source>
</reference>
<organism evidence="8 9">
    <name type="scientific">Penicillium diatomitis</name>
    <dbReference type="NCBI Taxonomy" id="2819901"/>
    <lineage>
        <taxon>Eukaryota</taxon>
        <taxon>Fungi</taxon>
        <taxon>Dikarya</taxon>
        <taxon>Ascomycota</taxon>
        <taxon>Pezizomycotina</taxon>
        <taxon>Eurotiomycetes</taxon>
        <taxon>Eurotiomycetidae</taxon>
        <taxon>Eurotiales</taxon>
        <taxon>Aspergillaceae</taxon>
        <taxon>Penicillium</taxon>
    </lineage>
</organism>
<evidence type="ECO:0000313" key="8">
    <source>
        <dbReference type="EMBL" id="KAJ5475413.1"/>
    </source>
</evidence>
<proteinExistence type="predicted"/>
<sequence>MKAFKNLLETTDAELTPEYETEVVTCHFTNMVKLLPEKPSAVLRREQLASLSGRMCCLKSHHICLFCLLRSAQHVLSCGHTLCDSCAQIFGTPVAGGEYQFLVKGCLCCLYPRPLLISVLPPTMSASILAIDGGGVRGVIPLEFLTLAAEHLAPCSIQDVVDLAIGTSSGALIALGLFAMSWDVRTCSERFDTLAKRIFSRRRPSILSMLLHRLAGVESRVGGALRSLQWLIQDSCYDSIAFDDALKSVFGEDRQVFSAPDAKDLSLQRSDSKFGVITTSISKDTSTFVYFTPADLQGIGSFQDGGLKYNFAGDIACQIAQQVWPSAVGSLRVLSLGTGKASHLDQTPHFRHVFSDGFMRRGFDAWMSTMNTDADWKKWRNRLTDDSKTDSHRLDAPLESTDSNLDSVESMERLRDLVILQPGSSRMVREAVSTLLVSRFFFLIQSVPEQATCPFWCYGTVRCKGPAREIITALERLHPDGLQYTSQDGYVERFNGVRSICDTCGCYYQPMSFLVPHLDQRVEVFITNTTKKQWRISGFPATVRQMIHRQNFGFSFGRDDHGYPCREDCRSCGKSGIPGGQRRKRRTSLSQSRDLKRVR</sequence>
<dbReference type="GO" id="GO:0046486">
    <property type="term" value="P:glycerolipid metabolic process"/>
    <property type="evidence" value="ECO:0007669"/>
    <property type="project" value="UniProtKB-ARBA"/>
</dbReference>
<keyword evidence="2" id="KW-0863">Zinc-finger</keyword>
<evidence type="ECO:0000313" key="9">
    <source>
        <dbReference type="Proteomes" id="UP001148312"/>
    </source>
</evidence>
<dbReference type="Gene3D" id="3.40.1090.10">
    <property type="entry name" value="Cytosolic phospholipase A2 catalytic domain"/>
    <property type="match status" value="1"/>
</dbReference>
<evidence type="ECO:0000259" key="7">
    <source>
        <dbReference type="PROSITE" id="PS51635"/>
    </source>
</evidence>
<keyword evidence="5" id="KW-0442">Lipid degradation</keyword>
<dbReference type="RefSeq" id="XP_056787166.1">
    <property type="nucleotide sequence ID" value="XM_056937301.1"/>
</dbReference>
<dbReference type="GO" id="GO:0047499">
    <property type="term" value="F:calcium-independent phospholipase A2 activity"/>
    <property type="evidence" value="ECO:0007669"/>
    <property type="project" value="TreeGrafter"/>
</dbReference>
<feature type="active site" description="Proton acceptor" evidence="5">
    <location>
        <position position="304"/>
    </location>
</feature>
<dbReference type="GO" id="GO:0008270">
    <property type="term" value="F:zinc ion binding"/>
    <property type="evidence" value="ECO:0007669"/>
    <property type="project" value="UniProtKB-KW"/>
</dbReference>
<dbReference type="AlphaFoldDB" id="A0A9W9WTX5"/>
<evidence type="ECO:0000256" key="2">
    <source>
        <dbReference type="ARBA" id="ARBA00022771"/>
    </source>
</evidence>
<evidence type="ECO:0000256" key="6">
    <source>
        <dbReference type="SAM" id="MobiDB-lite"/>
    </source>
</evidence>
<dbReference type="EMBL" id="JAPWDQ010000011">
    <property type="protein sequence ID" value="KAJ5475413.1"/>
    <property type="molecule type" value="Genomic_DNA"/>
</dbReference>
<dbReference type="GO" id="GO:0016020">
    <property type="term" value="C:membrane"/>
    <property type="evidence" value="ECO:0007669"/>
    <property type="project" value="TreeGrafter"/>
</dbReference>
<evidence type="ECO:0000256" key="4">
    <source>
        <dbReference type="ARBA" id="ARBA00023098"/>
    </source>
</evidence>
<dbReference type="GeneID" id="81627550"/>
<dbReference type="SUPFAM" id="SSF52151">
    <property type="entry name" value="FabD/lysophospholipase-like"/>
    <property type="match status" value="1"/>
</dbReference>
<keyword evidence="4 5" id="KW-0443">Lipid metabolism</keyword>
<keyword evidence="5" id="KW-0378">Hydrolase</keyword>
<dbReference type="GO" id="GO:0019369">
    <property type="term" value="P:arachidonate metabolic process"/>
    <property type="evidence" value="ECO:0007669"/>
    <property type="project" value="TreeGrafter"/>
</dbReference>
<feature type="region of interest" description="Disordered" evidence="6">
    <location>
        <begin position="575"/>
        <end position="599"/>
    </location>
</feature>
<dbReference type="PROSITE" id="PS51635">
    <property type="entry name" value="PNPLA"/>
    <property type="match status" value="1"/>
</dbReference>
<dbReference type="InterPro" id="IPR017907">
    <property type="entry name" value="Znf_RING_CS"/>
</dbReference>
<feature type="active site" description="Nucleophile" evidence="5">
    <location>
        <position position="168"/>
    </location>
</feature>
<gene>
    <name evidence="8" type="ORF">N7539_007700</name>
</gene>
<reference evidence="8" key="2">
    <citation type="journal article" date="2023" name="IMA Fungus">
        <title>Comparative genomic study of the Penicillium genus elucidates a diverse pangenome and 15 lateral gene transfer events.</title>
        <authorList>
            <person name="Petersen C."/>
            <person name="Sorensen T."/>
            <person name="Nielsen M.R."/>
            <person name="Sondergaard T.E."/>
            <person name="Sorensen J.L."/>
            <person name="Fitzpatrick D.A."/>
            <person name="Frisvad J.C."/>
            <person name="Nielsen K.L."/>
        </authorList>
    </citation>
    <scope>NUCLEOTIDE SEQUENCE</scope>
    <source>
        <strain evidence="8">IBT 30728</strain>
    </source>
</reference>
<dbReference type="InterPro" id="IPR002641">
    <property type="entry name" value="PNPLA_dom"/>
</dbReference>